<evidence type="ECO:0000256" key="2">
    <source>
        <dbReference type="ARBA" id="ARBA00023015"/>
    </source>
</evidence>
<dbReference type="InterPro" id="IPR007627">
    <property type="entry name" value="RNA_pol_sigma70_r2"/>
</dbReference>
<dbReference type="InterPro" id="IPR013325">
    <property type="entry name" value="RNA_pol_sigma_r2"/>
</dbReference>
<dbReference type="Gene3D" id="1.10.10.10">
    <property type="entry name" value="Winged helix-like DNA-binding domain superfamily/Winged helix DNA-binding domain"/>
    <property type="match status" value="1"/>
</dbReference>
<comment type="similarity">
    <text evidence="1">Belongs to the sigma-70 factor family. ECF subfamily.</text>
</comment>
<dbReference type="GO" id="GO:0006352">
    <property type="term" value="P:DNA-templated transcription initiation"/>
    <property type="evidence" value="ECO:0007669"/>
    <property type="project" value="InterPro"/>
</dbReference>
<dbReference type="AlphaFoldDB" id="A0A7Z0WEE1"/>
<evidence type="ECO:0000313" key="7">
    <source>
        <dbReference type="EMBL" id="OLF05392.1"/>
    </source>
</evidence>
<comment type="caution">
    <text evidence="7">The sequence shown here is derived from an EMBL/GenBank/DDBJ whole genome shotgun (WGS) entry which is preliminary data.</text>
</comment>
<organism evidence="7 8">
    <name type="scientific">Actinophytocola xinjiangensis</name>
    <dbReference type="NCBI Taxonomy" id="485602"/>
    <lineage>
        <taxon>Bacteria</taxon>
        <taxon>Bacillati</taxon>
        <taxon>Actinomycetota</taxon>
        <taxon>Actinomycetes</taxon>
        <taxon>Pseudonocardiales</taxon>
        <taxon>Pseudonocardiaceae</taxon>
    </lineage>
</organism>
<dbReference type="InterPro" id="IPR036388">
    <property type="entry name" value="WH-like_DNA-bd_sf"/>
</dbReference>
<dbReference type="GO" id="GO:0003677">
    <property type="term" value="F:DNA binding"/>
    <property type="evidence" value="ECO:0007669"/>
    <property type="project" value="UniProtKB-KW"/>
</dbReference>
<reference evidence="7 8" key="1">
    <citation type="submission" date="2016-12" db="EMBL/GenBank/DDBJ databases">
        <title>The draft genome sequence of Actinophytocola xinjiangensis.</title>
        <authorList>
            <person name="Wang W."/>
            <person name="Yuan L."/>
        </authorList>
    </citation>
    <scope>NUCLEOTIDE SEQUENCE [LARGE SCALE GENOMIC DNA]</scope>
    <source>
        <strain evidence="7 8">CGMCC 4.4663</strain>
    </source>
</reference>
<dbReference type="SUPFAM" id="SSF88946">
    <property type="entry name" value="Sigma2 domain of RNA polymerase sigma factors"/>
    <property type="match status" value="1"/>
</dbReference>
<sequence>MWPEFVRRHTALLWAVARSYRLNHSDAADVVQTTWVRLAENLPHLTNPDRLQAWLVTTTRRESQRQRVRRAREDPVGSVDVVSLEPRNARDQAFQAAFEALPVRCRAMLALQVNAPELTYAQLAAALEMQAGSVGRTKSRCLEHLRSLVEKQAELAESA</sequence>
<dbReference type="PANTHER" id="PTHR43133:SF8">
    <property type="entry name" value="RNA POLYMERASE SIGMA FACTOR HI_1459-RELATED"/>
    <property type="match status" value="1"/>
</dbReference>
<keyword evidence="8" id="KW-1185">Reference proteome</keyword>
<evidence type="ECO:0000256" key="1">
    <source>
        <dbReference type="ARBA" id="ARBA00010641"/>
    </source>
</evidence>
<keyword evidence="5" id="KW-0804">Transcription</keyword>
<dbReference type="InterPro" id="IPR013324">
    <property type="entry name" value="RNA_pol_sigma_r3/r4-like"/>
</dbReference>
<dbReference type="EMBL" id="MSIF01000030">
    <property type="protein sequence ID" value="OLF05392.1"/>
    <property type="molecule type" value="Genomic_DNA"/>
</dbReference>
<dbReference type="InterPro" id="IPR039425">
    <property type="entry name" value="RNA_pol_sigma-70-like"/>
</dbReference>
<evidence type="ECO:0000256" key="5">
    <source>
        <dbReference type="ARBA" id="ARBA00023163"/>
    </source>
</evidence>
<evidence type="ECO:0000256" key="4">
    <source>
        <dbReference type="ARBA" id="ARBA00023125"/>
    </source>
</evidence>
<dbReference type="NCBIfam" id="TIGR02937">
    <property type="entry name" value="sigma70-ECF"/>
    <property type="match status" value="1"/>
</dbReference>
<protein>
    <recommendedName>
        <fullName evidence="6">RNA polymerase sigma-70 region 2 domain-containing protein</fullName>
    </recommendedName>
</protein>
<evidence type="ECO:0000313" key="8">
    <source>
        <dbReference type="Proteomes" id="UP000185696"/>
    </source>
</evidence>
<dbReference type="Gene3D" id="1.10.1740.10">
    <property type="match status" value="1"/>
</dbReference>
<name>A0A7Z0WEE1_9PSEU</name>
<feature type="domain" description="RNA polymerase sigma-70 region 2" evidence="6">
    <location>
        <begin position="5"/>
        <end position="72"/>
    </location>
</feature>
<dbReference type="GO" id="GO:0016987">
    <property type="term" value="F:sigma factor activity"/>
    <property type="evidence" value="ECO:0007669"/>
    <property type="project" value="UniProtKB-KW"/>
</dbReference>
<dbReference type="SUPFAM" id="SSF88659">
    <property type="entry name" value="Sigma3 and sigma4 domains of RNA polymerase sigma factors"/>
    <property type="match status" value="1"/>
</dbReference>
<keyword evidence="4" id="KW-0238">DNA-binding</keyword>
<dbReference type="InterPro" id="IPR014284">
    <property type="entry name" value="RNA_pol_sigma-70_dom"/>
</dbReference>
<gene>
    <name evidence="7" type="ORF">BLA60_36555</name>
</gene>
<accession>A0A7Z0WEE1</accession>
<dbReference type="PANTHER" id="PTHR43133">
    <property type="entry name" value="RNA POLYMERASE ECF-TYPE SIGMA FACTO"/>
    <property type="match status" value="1"/>
</dbReference>
<evidence type="ECO:0000259" key="6">
    <source>
        <dbReference type="Pfam" id="PF04542"/>
    </source>
</evidence>
<keyword evidence="3" id="KW-0731">Sigma factor</keyword>
<proteinExistence type="inferred from homology"/>
<dbReference type="Proteomes" id="UP000185696">
    <property type="component" value="Unassembled WGS sequence"/>
</dbReference>
<evidence type="ECO:0000256" key="3">
    <source>
        <dbReference type="ARBA" id="ARBA00023082"/>
    </source>
</evidence>
<dbReference type="Pfam" id="PF04542">
    <property type="entry name" value="Sigma70_r2"/>
    <property type="match status" value="1"/>
</dbReference>
<keyword evidence="2" id="KW-0805">Transcription regulation</keyword>